<dbReference type="Proteomes" id="UP000188268">
    <property type="component" value="Unassembled WGS sequence"/>
</dbReference>
<dbReference type="EMBL" id="AWWV01012383">
    <property type="protein sequence ID" value="OMO67694.1"/>
    <property type="molecule type" value="Genomic_DNA"/>
</dbReference>
<comment type="caution">
    <text evidence="1">The sequence shown here is derived from an EMBL/GenBank/DDBJ whole genome shotgun (WGS) entry which is preliminary data.</text>
</comment>
<proteinExistence type="predicted"/>
<name>A0A1R3HBI8_COCAP</name>
<sequence>MEVVRDNGERKDGLSNDVTTRGLKLKCRKCPAVRLLSRSVFGFRLGYGTYTDP</sequence>
<evidence type="ECO:0000313" key="1">
    <source>
        <dbReference type="EMBL" id="OMO67694.1"/>
    </source>
</evidence>
<gene>
    <name evidence="1" type="ORF">CCACVL1_20373</name>
</gene>
<protein>
    <submittedName>
        <fullName evidence="1">Uncharacterized protein</fullName>
    </submittedName>
</protein>
<dbReference type="Gramene" id="OMO67694">
    <property type="protein sequence ID" value="OMO67694"/>
    <property type="gene ID" value="CCACVL1_20373"/>
</dbReference>
<organism evidence="1 2">
    <name type="scientific">Corchorus capsularis</name>
    <name type="common">Jute</name>
    <dbReference type="NCBI Taxonomy" id="210143"/>
    <lineage>
        <taxon>Eukaryota</taxon>
        <taxon>Viridiplantae</taxon>
        <taxon>Streptophyta</taxon>
        <taxon>Embryophyta</taxon>
        <taxon>Tracheophyta</taxon>
        <taxon>Spermatophyta</taxon>
        <taxon>Magnoliopsida</taxon>
        <taxon>eudicotyledons</taxon>
        <taxon>Gunneridae</taxon>
        <taxon>Pentapetalae</taxon>
        <taxon>rosids</taxon>
        <taxon>malvids</taxon>
        <taxon>Malvales</taxon>
        <taxon>Malvaceae</taxon>
        <taxon>Grewioideae</taxon>
        <taxon>Apeibeae</taxon>
        <taxon>Corchorus</taxon>
    </lineage>
</organism>
<keyword evidence="2" id="KW-1185">Reference proteome</keyword>
<dbReference type="AlphaFoldDB" id="A0A1R3HBI8"/>
<evidence type="ECO:0000313" key="2">
    <source>
        <dbReference type="Proteomes" id="UP000188268"/>
    </source>
</evidence>
<reference evidence="1 2" key="1">
    <citation type="submission" date="2013-09" db="EMBL/GenBank/DDBJ databases">
        <title>Corchorus capsularis genome sequencing.</title>
        <authorList>
            <person name="Alam M."/>
            <person name="Haque M.S."/>
            <person name="Islam M.S."/>
            <person name="Emdad E.M."/>
            <person name="Islam M.M."/>
            <person name="Ahmed B."/>
            <person name="Halim A."/>
            <person name="Hossen Q.M.M."/>
            <person name="Hossain M.Z."/>
            <person name="Ahmed R."/>
            <person name="Khan M.M."/>
            <person name="Islam R."/>
            <person name="Rashid M.M."/>
            <person name="Khan S.A."/>
            <person name="Rahman M.S."/>
            <person name="Alam M."/>
        </authorList>
    </citation>
    <scope>NUCLEOTIDE SEQUENCE [LARGE SCALE GENOMIC DNA]</scope>
    <source>
        <strain evidence="2">cv. CVL-1</strain>
        <tissue evidence="1">Whole seedling</tissue>
    </source>
</reference>
<accession>A0A1R3HBI8</accession>